<proteinExistence type="predicted"/>
<organism evidence="2 3">
    <name type="scientific">Knipowitschia caucasica</name>
    <name type="common">Caucasian dwarf goby</name>
    <name type="synonym">Pomatoschistus caucasicus</name>
    <dbReference type="NCBI Taxonomy" id="637954"/>
    <lineage>
        <taxon>Eukaryota</taxon>
        <taxon>Metazoa</taxon>
        <taxon>Chordata</taxon>
        <taxon>Craniata</taxon>
        <taxon>Vertebrata</taxon>
        <taxon>Euteleostomi</taxon>
        <taxon>Actinopterygii</taxon>
        <taxon>Neopterygii</taxon>
        <taxon>Teleostei</taxon>
        <taxon>Neoteleostei</taxon>
        <taxon>Acanthomorphata</taxon>
        <taxon>Gobiaria</taxon>
        <taxon>Gobiiformes</taxon>
        <taxon>Gobioidei</taxon>
        <taxon>Gobiidae</taxon>
        <taxon>Gobiinae</taxon>
        <taxon>Knipowitschia</taxon>
    </lineage>
</organism>
<protein>
    <submittedName>
        <fullName evidence="2">Uncharacterized protein</fullName>
    </submittedName>
</protein>
<feature type="region of interest" description="Disordered" evidence="1">
    <location>
        <begin position="1"/>
        <end position="37"/>
    </location>
</feature>
<evidence type="ECO:0000256" key="1">
    <source>
        <dbReference type="SAM" id="MobiDB-lite"/>
    </source>
</evidence>
<evidence type="ECO:0000313" key="3">
    <source>
        <dbReference type="Proteomes" id="UP001497482"/>
    </source>
</evidence>
<accession>A0AAV2KTD7</accession>
<name>A0AAV2KTD7_KNICA</name>
<dbReference type="Proteomes" id="UP001497482">
    <property type="component" value="Chromosome 2"/>
</dbReference>
<gene>
    <name evidence="2" type="ORF">KC01_LOCUS21315</name>
</gene>
<keyword evidence="3" id="KW-1185">Reference proteome</keyword>
<dbReference type="EMBL" id="OZ035824">
    <property type="protein sequence ID" value="CAL1591993.1"/>
    <property type="molecule type" value="Genomic_DNA"/>
</dbReference>
<reference evidence="2 3" key="1">
    <citation type="submission" date="2024-04" db="EMBL/GenBank/DDBJ databases">
        <authorList>
            <person name="Waldvogel A.-M."/>
            <person name="Schoenle A."/>
        </authorList>
    </citation>
    <scope>NUCLEOTIDE SEQUENCE [LARGE SCALE GENOMIC DNA]</scope>
</reference>
<feature type="compositionally biased region" description="Polar residues" evidence="1">
    <location>
        <begin position="28"/>
        <end position="37"/>
    </location>
</feature>
<dbReference type="AlphaFoldDB" id="A0AAV2KTD7"/>
<evidence type="ECO:0000313" key="2">
    <source>
        <dbReference type="EMBL" id="CAL1591993.1"/>
    </source>
</evidence>
<sequence length="87" mass="9392">MGYIQSSVLDRARPRGSEQQRAAAGARSHSSTADSLTLGSNIHHKLLPARPAAADLDLHRVQEGDTLETCGAHGFSSEKYRRQSHVA</sequence>